<dbReference type="EMBL" id="CP017839">
    <property type="protein sequence ID" value="APA96163.1"/>
    <property type="molecule type" value="Genomic_DNA"/>
</dbReference>
<keyword evidence="1" id="KW-0175">Coiled coil</keyword>
<reference evidence="3 6" key="3">
    <citation type="submission" date="2016-10" db="EMBL/GenBank/DDBJ databases">
        <title>Genome sequence of Nocardia seriolae strain EM150506, isolated from Anguila japonica.</title>
        <authorList>
            <person name="Han H.-J."/>
        </authorList>
    </citation>
    <scope>NUCLEOTIDE SEQUENCE [LARGE SCALE GENOMIC DNA]</scope>
    <source>
        <strain evidence="3 6">EM150506</strain>
    </source>
</reference>
<dbReference type="GeneID" id="93370121"/>
<dbReference type="Pfam" id="PF00487">
    <property type="entry name" value="FA_desaturase"/>
    <property type="match status" value="1"/>
</dbReference>
<dbReference type="GO" id="GO:0016020">
    <property type="term" value="C:membrane"/>
    <property type="evidence" value="ECO:0007669"/>
    <property type="project" value="TreeGrafter"/>
</dbReference>
<dbReference type="Proteomes" id="UP000180166">
    <property type="component" value="Chromosome"/>
</dbReference>
<dbReference type="EC" id="1.14.19.3" evidence="3"/>
<dbReference type="PANTHER" id="PTHR19353">
    <property type="entry name" value="FATTY ACID DESATURASE 2"/>
    <property type="match status" value="1"/>
</dbReference>
<gene>
    <name evidence="3" type="ORF">NS506_02096</name>
    <name evidence="4" type="ORF">NSK11_contig00136-0007</name>
</gene>
<dbReference type="InterPro" id="IPR012171">
    <property type="entry name" value="Fatty_acid_desaturase"/>
</dbReference>
<dbReference type="CDD" id="cd03506">
    <property type="entry name" value="Delta6-FADS-like"/>
    <property type="match status" value="1"/>
</dbReference>
<dbReference type="GO" id="GO:0016213">
    <property type="term" value="F:acyl-CoA 6-desaturase activity"/>
    <property type="evidence" value="ECO:0007669"/>
    <property type="project" value="UniProtKB-EC"/>
</dbReference>
<dbReference type="PANTHER" id="PTHR19353:SF19">
    <property type="entry name" value="DELTA(5) FATTY ACID DESATURASE C-RELATED"/>
    <property type="match status" value="1"/>
</dbReference>
<reference evidence="4 5" key="2">
    <citation type="journal article" date="2016" name="Genome Announc.">
        <title>Draft Genome Sequence of Erythromycin- and Oxytetracycline-Sensitive Nocardia seriolae Strain U-1 (NBRC 110359).</title>
        <authorList>
            <person name="Imajoh M."/>
            <person name="Sukeda M."/>
            <person name="Shimizu M."/>
            <person name="Yamane J."/>
            <person name="Ohnishi K."/>
            <person name="Oshima S."/>
        </authorList>
    </citation>
    <scope>NUCLEOTIDE SEQUENCE [LARGE SCALE GENOMIC DNA]</scope>
    <source>
        <strain evidence="4 5">U-1</strain>
    </source>
</reference>
<dbReference type="RefSeq" id="WP_045439301.1">
    <property type="nucleotide sequence ID" value="NZ_AP017900.1"/>
</dbReference>
<dbReference type="Proteomes" id="UP000037179">
    <property type="component" value="Unassembled WGS sequence"/>
</dbReference>
<reference evidence="5" key="1">
    <citation type="submission" date="2015-07" db="EMBL/GenBank/DDBJ databases">
        <title>Nocardia seriolae U-1 whole genome shotgun sequence.</title>
        <authorList>
            <person name="Imajoh M."/>
            <person name="Fukumoto Y."/>
            <person name="Sukeda M."/>
            <person name="Yamane J."/>
            <person name="Yamasaki K."/>
            <person name="Shimizu M."/>
            <person name="Ohnishi K."/>
            <person name="Oshima S."/>
        </authorList>
    </citation>
    <scope>NUCLEOTIDE SEQUENCE [LARGE SCALE GENOMIC DNA]</scope>
    <source>
        <strain evidence="5">U-1</strain>
    </source>
</reference>
<evidence type="ECO:0000259" key="2">
    <source>
        <dbReference type="Pfam" id="PF00487"/>
    </source>
</evidence>
<sequence length="484" mass="54999">MAITDIKAFAHLSAADIESLGHELDTIRHDVESSLGERDAKYIRRTIAAQRIIEAAGRATLFASKKRWAWITGTALLSVAKIIENMELGHNISHGQWDWMNDPEIHSTTWEWDMTGTSAQWKAAHNYSHHMYTNILDMDDDLGFGILRMTRDEEWKPINLAQPVANLFLAALFEWGIALHDLAATKEQMGIPPSGLFPPRHLVNEPNKAFWRKAGKQVAKDFVIYPALTGPAWKSTLKANATANLIRNLWAYAVIFCGHFPDGAEKFTEEQFENETQGEWYLRQMLGSANFDSGPVMAFMSGNLSYQIEHHLFPDIPSNRYPEVSVKVRELCDKYDLPYTTGSLGKQYLLAFRTIHKLALPDQWLKRTSDDAPETSSERKFAGISLPSMPQWNGSEWLAEHSASEWLAEHQPHWGLDPETGERRGLRSAMQEAKVALKQKAAHEKEVLREAKTALQEKARAEKALLTDKAQRGGWFSRKLRRNR</sequence>
<feature type="domain" description="Fatty acid desaturase" evidence="2">
    <location>
        <begin position="69"/>
        <end position="341"/>
    </location>
</feature>
<dbReference type="GO" id="GO:0008610">
    <property type="term" value="P:lipid biosynthetic process"/>
    <property type="evidence" value="ECO:0007669"/>
    <property type="project" value="UniProtKB-ARBA"/>
</dbReference>
<feature type="coiled-coil region" evidence="1">
    <location>
        <begin position="426"/>
        <end position="464"/>
    </location>
</feature>
<evidence type="ECO:0000313" key="4">
    <source>
        <dbReference type="EMBL" id="GAP31986.1"/>
    </source>
</evidence>
<keyword evidence="3" id="KW-0560">Oxidoreductase</keyword>
<keyword evidence="5" id="KW-1185">Reference proteome</keyword>
<evidence type="ECO:0000256" key="1">
    <source>
        <dbReference type="SAM" id="Coils"/>
    </source>
</evidence>
<dbReference type="EMBL" id="BBYQ01000136">
    <property type="protein sequence ID" value="GAP31986.1"/>
    <property type="molecule type" value="Genomic_DNA"/>
</dbReference>
<proteinExistence type="predicted"/>
<evidence type="ECO:0000313" key="5">
    <source>
        <dbReference type="Proteomes" id="UP000037179"/>
    </source>
</evidence>
<evidence type="ECO:0000313" key="6">
    <source>
        <dbReference type="Proteomes" id="UP000180166"/>
    </source>
</evidence>
<accession>A0A0B8NMQ3</accession>
<dbReference type="AlphaFoldDB" id="A0A0B8NMQ3"/>
<dbReference type="OrthoDB" id="104711at2"/>
<name>A0A0B8NMQ3_9NOCA</name>
<organism evidence="3 6">
    <name type="scientific">Nocardia seriolae</name>
    <dbReference type="NCBI Taxonomy" id="37332"/>
    <lineage>
        <taxon>Bacteria</taxon>
        <taxon>Bacillati</taxon>
        <taxon>Actinomycetota</taxon>
        <taxon>Actinomycetes</taxon>
        <taxon>Mycobacteriales</taxon>
        <taxon>Nocardiaceae</taxon>
        <taxon>Nocardia</taxon>
    </lineage>
</organism>
<protein>
    <submittedName>
        <fullName evidence="3">Acyl-CoA 6-desaturase</fullName>
        <ecNumber evidence="3">1.14.19.3</ecNumber>
    </submittedName>
    <submittedName>
        <fullName evidence="4">Fatty acid desaturase</fullName>
    </submittedName>
</protein>
<dbReference type="InterPro" id="IPR005804">
    <property type="entry name" value="FA_desaturase_dom"/>
</dbReference>
<dbReference type="KEGG" id="nsr:NS506_02096"/>
<evidence type="ECO:0000313" key="3">
    <source>
        <dbReference type="EMBL" id="APA96163.1"/>
    </source>
</evidence>